<dbReference type="GO" id="GO:0004683">
    <property type="term" value="F:calcium/calmodulin-dependent protein kinase activity"/>
    <property type="evidence" value="ECO:0007669"/>
    <property type="project" value="InterPro"/>
</dbReference>
<dbReference type="STRING" id="937777.Deipe_0118"/>
<organism evidence="2 3">
    <name type="scientific">Deinococcus peraridilitoris (strain DSM 19664 / LMG 22246 / CIP 109416 / KR-200)</name>
    <dbReference type="NCBI Taxonomy" id="937777"/>
    <lineage>
        <taxon>Bacteria</taxon>
        <taxon>Thermotogati</taxon>
        <taxon>Deinococcota</taxon>
        <taxon>Deinococci</taxon>
        <taxon>Deinococcales</taxon>
        <taxon>Deinococcaceae</taxon>
        <taxon>Deinococcus</taxon>
    </lineage>
</organism>
<sequence length="137" mass="15405">MSSDAAGQEVLFFLRRHLEAIFRADWDGYAATTSEELTLYEHFVTPHRQSGLDFHRFMIQNHWATGGREHHVSILEPSVQLLAGGQVAVVCYTLMVSVVTEQGLSHRTSNETRVLERSAPGQVEPWQVVHVHKSPAS</sequence>
<dbReference type="InterPro" id="IPR013543">
    <property type="entry name" value="Ca/CaM-dep_prot_kinase-assoc"/>
</dbReference>
<reference evidence="3" key="1">
    <citation type="submission" date="2012-03" db="EMBL/GenBank/DDBJ databases">
        <title>Complete sequence of chromosome of Deinococcus peraridilitoris DSM 19664.</title>
        <authorList>
            <person name="Lucas S."/>
            <person name="Copeland A."/>
            <person name="Lapidus A."/>
            <person name="Glavina del Rio T."/>
            <person name="Dalin E."/>
            <person name="Tice H."/>
            <person name="Bruce D."/>
            <person name="Goodwin L."/>
            <person name="Pitluck S."/>
            <person name="Peters L."/>
            <person name="Mikhailova N."/>
            <person name="Lu M."/>
            <person name="Kyrpides N."/>
            <person name="Mavromatis K."/>
            <person name="Ivanova N."/>
            <person name="Brettin T."/>
            <person name="Detter J.C."/>
            <person name="Han C."/>
            <person name="Larimer F."/>
            <person name="Land M."/>
            <person name="Hauser L."/>
            <person name="Markowitz V."/>
            <person name="Cheng J.-F."/>
            <person name="Hugenholtz P."/>
            <person name="Woyke T."/>
            <person name="Wu D."/>
            <person name="Pukall R."/>
            <person name="Steenblock K."/>
            <person name="Brambilla E."/>
            <person name="Klenk H.-P."/>
            <person name="Eisen J.A."/>
        </authorList>
    </citation>
    <scope>NUCLEOTIDE SEQUENCE [LARGE SCALE GENOMIC DNA]</scope>
    <source>
        <strain evidence="3">DSM 19664 / LMG 22246 / CIP 109416 / KR-200</strain>
    </source>
</reference>
<evidence type="ECO:0000259" key="1">
    <source>
        <dbReference type="Pfam" id="PF08332"/>
    </source>
</evidence>
<proteinExistence type="predicted"/>
<dbReference type="EMBL" id="CP003382">
    <property type="protein sequence ID" value="AFZ65726.1"/>
    <property type="molecule type" value="Genomic_DNA"/>
</dbReference>
<dbReference type="GO" id="GO:0005516">
    <property type="term" value="F:calmodulin binding"/>
    <property type="evidence" value="ECO:0007669"/>
    <property type="project" value="InterPro"/>
</dbReference>
<dbReference type="eggNOG" id="COG4319">
    <property type="taxonomic scope" value="Bacteria"/>
</dbReference>
<dbReference type="KEGG" id="dpd:Deipe_0118"/>
<gene>
    <name evidence="2" type="ordered locus">Deipe_0118</name>
</gene>
<dbReference type="InterPro" id="IPR032710">
    <property type="entry name" value="NTF2-like_dom_sf"/>
</dbReference>
<accession>K9ZVZ4</accession>
<feature type="domain" description="Calcium/calmodulin-dependent protein kinase II association-domain" evidence="1">
    <location>
        <begin position="8"/>
        <end position="136"/>
    </location>
</feature>
<dbReference type="Pfam" id="PF08332">
    <property type="entry name" value="CaMKII_AD"/>
    <property type="match status" value="1"/>
</dbReference>
<dbReference type="AlphaFoldDB" id="K9ZVZ4"/>
<keyword evidence="3" id="KW-1185">Reference proteome</keyword>
<dbReference type="RefSeq" id="WP_015234037.1">
    <property type="nucleotide sequence ID" value="NC_019793.1"/>
</dbReference>
<dbReference type="HOGENOM" id="CLU_000288_71_2_0"/>
<protein>
    <submittedName>
        <fullName evidence="2">Protein with protein kinase II-like association domain protein</fullName>
    </submittedName>
</protein>
<keyword evidence="2" id="KW-0808">Transferase</keyword>
<dbReference type="Gene3D" id="3.10.450.50">
    <property type="match status" value="1"/>
</dbReference>
<keyword evidence="2" id="KW-0418">Kinase</keyword>
<dbReference type="Proteomes" id="UP000010467">
    <property type="component" value="Chromosome"/>
</dbReference>
<name>K9ZVZ4_DEIPD</name>
<dbReference type="PATRIC" id="fig|937777.3.peg.123"/>
<evidence type="ECO:0000313" key="2">
    <source>
        <dbReference type="EMBL" id="AFZ65726.1"/>
    </source>
</evidence>
<dbReference type="OrthoDB" id="67801at2"/>
<dbReference type="SUPFAM" id="SSF54427">
    <property type="entry name" value="NTF2-like"/>
    <property type="match status" value="1"/>
</dbReference>
<evidence type="ECO:0000313" key="3">
    <source>
        <dbReference type="Proteomes" id="UP000010467"/>
    </source>
</evidence>